<dbReference type="SUPFAM" id="SSF51735">
    <property type="entry name" value="NAD(P)-binding Rossmann-fold domains"/>
    <property type="match status" value="1"/>
</dbReference>
<dbReference type="PANTHER" id="PTHR43401">
    <property type="entry name" value="L-THREONINE 3-DEHYDROGENASE"/>
    <property type="match status" value="1"/>
</dbReference>
<protein>
    <submittedName>
        <fullName evidence="6">L-gulonate 5-dehydrogenase</fullName>
    </submittedName>
</protein>
<keyword evidence="7" id="KW-1185">Reference proteome</keyword>
<reference evidence="7" key="1">
    <citation type="submission" date="2016-10" db="EMBL/GenBank/DDBJ databases">
        <authorList>
            <person name="Varghese N."/>
            <person name="Submissions S."/>
        </authorList>
    </citation>
    <scope>NUCLEOTIDE SEQUENCE [LARGE SCALE GENOMIC DNA]</scope>
    <source>
        <strain evidence="7">SP</strain>
    </source>
</reference>
<dbReference type="InterPro" id="IPR013154">
    <property type="entry name" value="ADH-like_N"/>
</dbReference>
<evidence type="ECO:0000313" key="7">
    <source>
        <dbReference type="Proteomes" id="UP000198935"/>
    </source>
</evidence>
<dbReference type="SMART" id="SM00829">
    <property type="entry name" value="PKS_ER"/>
    <property type="match status" value="1"/>
</dbReference>
<evidence type="ECO:0000256" key="1">
    <source>
        <dbReference type="ARBA" id="ARBA00022723"/>
    </source>
</evidence>
<evidence type="ECO:0000256" key="4">
    <source>
        <dbReference type="RuleBase" id="RU361277"/>
    </source>
</evidence>
<dbReference type="OrthoDB" id="9770238at2"/>
<dbReference type="Pfam" id="PF08240">
    <property type="entry name" value="ADH_N"/>
    <property type="match status" value="1"/>
</dbReference>
<comment type="cofactor">
    <cofactor evidence="4">
        <name>Zn(2+)</name>
        <dbReference type="ChEBI" id="CHEBI:29105"/>
    </cofactor>
</comment>
<dbReference type="AlphaFoldDB" id="A0A1H3HU61"/>
<feature type="domain" description="Enoyl reductase (ER)" evidence="5">
    <location>
        <begin position="7"/>
        <end position="336"/>
    </location>
</feature>
<proteinExistence type="inferred from homology"/>
<accession>A0A1H3HU61</accession>
<dbReference type="GO" id="GO:0008270">
    <property type="term" value="F:zinc ion binding"/>
    <property type="evidence" value="ECO:0007669"/>
    <property type="project" value="InterPro"/>
</dbReference>
<organism evidence="6 7">
    <name type="scientific">Evansella caseinilytica</name>
    <dbReference type="NCBI Taxonomy" id="1503961"/>
    <lineage>
        <taxon>Bacteria</taxon>
        <taxon>Bacillati</taxon>
        <taxon>Bacillota</taxon>
        <taxon>Bacilli</taxon>
        <taxon>Bacillales</taxon>
        <taxon>Bacillaceae</taxon>
        <taxon>Evansella</taxon>
    </lineage>
</organism>
<dbReference type="EMBL" id="FNPI01000001">
    <property type="protein sequence ID" value="SDY18962.1"/>
    <property type="molecule type" value="Genomic_DNA"/>
</dbReference>
<name>A0A1H3HU61_9BACI</name>
<dbReference type="InterPro" id="IPR013149">
    <property type="entry name" value="ADH-like_C"/>
</dbReference>
<dbReference type="InterPro" id="IPR002328">
    <property type="entry name" value="ADH_Zn_CS"/>
</dbReference>
<keyword evidence="1 4" id="KW-0479">Metal-binding</keyword>
<dbReference type="PANTHER" id="PTHR43401:SF2">
    <property type="entry name" value="L-THREONINE 3-DEHYDROGENASE"/>
    <property type="match status" value="1"/>
</dbReference>
<keyword evidence="2 4" id="KW-0862">Zinc</keyword>
<evidence type="ECO:0000256" key="2">
    <source>
        <dbReference type="ARBA" id="ARBA00022833"/>
    </source>
</evidence>
<dbReference type="GO" id="GO:0016491">
    <property type="term" value="F:oxidoreductase activity"/>
    <property type="evidence" value="ECO:0007669"/>
    <property type="project" value="UniProtKB-KW"/>
</dbReference>
<dbReference type="InterPro" id="IPR020843">
    <property type="entry name" value="ER"/>
</dbReference>
<dbReference type="InterPro" id="IPR011032">
    <property type="entry name" value="GroES-like_sf"/>
</dbReference>
<dbReference type="Gene3D" id="3.90.180.10">
    <property type="entry name" value="Medium-chain alcohol dehydrogenases, catalytic domain"/>
    <property type="match status" value="1"/>
</dbReference>
<evidence type="ECO:0000259" key="5">
    <source>
        <dbReference type="SMART" id="SM00829"/>
    </source>
</evidence>
<dbReference type="Gene3D" id="3.40.50.720">
    <property type="entry name" value="NAD(P)-binding Rossmann-like Domain"/>
    <property type="match status" value="1"/>
</dbReference>
<dbReference type="PROSITE" id="PS00059">
    <property type="entry name" value="ADH_ZINC"/>
    <property type="match status" value="1"/>
</dbReference>
<keyword evidence="3" id="KW-0560">Oxidoreductase</keyword>
<evidence type="ECO:0000313" key="6">
    <source>
        <dbReference type="EMBL" id="SDY18962.1"/>
    </source>
</evidence>
<dbReference type="SUPFAM" id="SSF50129">
    <property type="entry name" value="GroES-like"/>
    <property type="match status" value="1"/>
</dbReference>
<gene>
    <name evidence="6" type="ORF">SAMN05421736_101615</name>
</gene>
<dbReference type="Proteomes" id="UP000198935">
    <property type="component" value="Unassembled WGS sequence"/>
</dbReference>
<dbReference type="InterPro" id="IPR036291">
    <property type="entry name" value="NAD(P)-bd_dom_sf"/>
</dbReference>
<evidence type="ECO:0000256" key="3">
    <source>
        <dbReference type="ARBA" id="ARBA00023002"/>
    </source>
</evidence>
<dbReference type="CDD" id="cd08261">
    <property type="entry name" value="Zn_ADH7"/>
    <property type="match status" value="1"/>
</dbReference>
<dbReference type="STRING" id="1503961.SAMN05421736_101615"/>
<dbReference type="InterPro" id="IPR050129">
    <property type="entry name" value="Zn_alcohol_dh"/>
</dbReference>
<comment type="similarity">
    <text evidence="4">Belongs to the zinc-containing alcohol dehydrogenase family.</text>
</comment>
<dbReference type="Pfam" id="PF00107">
    <property type="entry name" value="ADH_zinc_N"/>
    <property type="match status" value="1"/>
</dbReference>
<sequence length="339" mass="36767">MKAIQIYQPNDLRIIDVEKPEIKAPNEVLVKMLAAGICGSDVGIYHGTNAAATYPRVIGHELIGQVVKVGEDVTSVKKGDRTVINQVVACGNCYPCSIGRGNVCENLKVRGVHIDGGFTEYIVVPETDLFILPEEISNVDAVMIEPTSIGLQVCSRAELAEEDTLLIFGAGALGSTILKIARTITDKIIVADIVPGKLETALKNGAQAVINLHSDDLYEKISEYTAGRGVSVSMDAVCSRDSLMQLMKITGNAGRVMALGFNTQPIEINQFLIASKELDIRGSRLQNHKFSEAIELIKAGKLDFTGEVSHTFKLEEAQKAFDFIESRDPLLRKVALVID</sequence>